<dbReference type="SUPFAM" id="SSF55486">
    <property type="entry name" value="Metalloproteases ('zincins'), catalytic domain"/>
    <property type="match status" value="1"/>
</dbReference>
<name>A0A4U3A2M6_9BACI</name>
<dbReference type="AlphaFoldDB" id="A0A4U3A2M6"/>
<sequence>HPFEITLNRGDVRITTRYDEKDFRMAVFGTIHECGHAVYEQNIAEKFEGTPLCSGTSMGIHESQSLFFENFIGRNKSFWKKNYDLLKEYSDGQFNDISVDEFYDAIN</sequence>
<dbReference type="Proteomes" id="UP000305222">
    <property type="component" value="Unassembled WGS sequence"/>
</dbReference>
<dbReference type="InterPro" id="IPR001333">
    <property type="entry name" value="Peptidase_M32_Taq"/>
</dbReference>
<feature type="non-terminal residue" evidence="1">
    <location>
        <position position="107"/>
    </location>
</feature>
<dbReference type="PROSITE" id="PS52034">
    <property type="entry name" value="PEPTIDASE_M32"/>
    <property type="match status" value="1"/>
</dbReference>
<keyword evidence="1" id="KW-0645">Protease</keyword>
<feature type="non-terminal residue" evidence="1">
    <location>
        <position position="1"/>
    </location>
</feature>
<dbReference type="PANTHER" id="PTHR34217">
    <property type="entry name" value="METAL-DEPENDENT CARBOXYPEPTIDASE"/>
    <property type="match status" value="1"/>
</dbReference>
<proteinExistence type="predicted"/>
<dbReference type="PRINTS" id="PR00998">
    <property type="entry name" value="CRBOXYPTASET"/>
</dbReference>
<comment type="caution">
    <text evidence="1">The sequence shown here is derived from an EMBL/GenBank/DDBJ whole genome shotgun (WGS) entry which is preliminary data.</text>
</comment>
<keyword evidence="1" id="KW-0378">Hydrolase</keyword>
<evidence type="ECO:0000313" key="2">
    <source>
        <dbReference type="Proteomes" id="UP000305222"/>
    </source>
</evidence>
<dbReference type="Pfam" id="PF02074">
    <property type="entry name" value="Peptidase_M32"/>
    <property type="match status" value="1"/>
</dbReference>
<accession>A0A4U3A2M6</accession>
<reference evidence="1 2" key="1">
    <citation type="journal article" date="2019" name="Environ. Microbiol.">
        <title>An active ?-lactamase is a part of an orchestrated cell wall stress resistance network of Bacillus subtilis and related rhizosphere species.</title>
        <authorList>
            <person name="Bucher T."/>
            <person name="Keren-Paz A."/>
            <person name="Hausser J."/>
            <person name="Olender T."/>
            <person name="Cytryn E."/>
            <person name="Kolodkin-Gal I."/>
        </authorList>
    </citation>
    <scope>NUCLEOTIDE SEQUENCE [LARGE SCALE GENOMIC DNA]</scope>
    <source>
        <strain evidence="1 2">I5</strain>
    </source>
</reference>
<gene>
    <name evidence="1" type="ORF">FC699_33730</name>
</gene>
<dbReference type="EMBL" id="SZON01003154">
    <property type="protein sequence ID" value="TKI81625.1"/>
    <property type="molecule type" value="Genomic_DNA"/>
</dbReference>
<dbReference type="GO" id="GO:0004181">
    <property type="term" value="F:metallocarboxypeptidase activity"/>
    <property type="evidence" value="ECO:0007669"/>
    <property type="project" value="InterPro"/>
</dbReference>
<organism evidence="1 2">
    <name type="scientific">Bacillus wiedmannii</name>
    <dbReference type="NCBI Taxonomy" id="1890302"/>
    <lineage>
        <taxon>Bacteria</taxon>
        <taxon>Bacillati</taxon>
        <taxon>Bacillota</taxon>
        <taxon>Bacilli</taxon>
        <taxon>Bacillales</taxon>
        <taxon>Bacillaceae</taxon>
        <taxon>Bacillus</taxon>
        <taxon>Bacillus cereus group</taxon>
    </lineage>
</organism>
<keyword evidence="1" id="KW-0121">Carboxypeptidase</keyword>
<evidence type="ECO:0000313" key="1">
    <source>
        <dbReference type="EMBL" id="TKI81625.1"/>
    </source>
</evidence>
<dbReference type="GO" id="GO:0006508">
    <property type="term" value="P:proteolysis"/>
    <property type="evidence" value="ECO:0007669"/>
    <property type="project" value="InterPro"/>
</dbReference>
<dbReference type="Gene3D" id="1.10.1370.30">
    <property type="match status" value="1"/>
</dbReference>
<dbReference type="PANTHER" id="PTHR34217:SF1">
    <property type="entry name" value="CARBOXYPEPTIDASE 1"/>
    <property type="match status" value="1"/>
</dbReference>
<protein>
    <submittedName>
        <fullName evidence="1">Carboxypeptidase M32</fullName>
    </submittedName>
</protein>